<evidence type="ECO:0000313" key="5">
    <source>
        <dbReference type="EMBL" id="NJQ01481.1"/>
    </source>
</evidence>
<sequence length="279" mass="30163">MTTTLRPTGPERRDQDGSRARGYEVRVNNRPVGTVGLTTDRRFGPSVGRIEGLRIAVPDRRRGRGTVAVLAAEEVLRGWGCVRAAADVPATGGAALRMAEALGYRERGRVLRKDLPARPPDLPAGSAARPMDEAEFAAWRPGAVTRFAHSWATRGMDGERARAKAEADWARYLPDGARTPGALLRILSHAGRDVGMVWLATGHHVPEGSGAYVYEVAVDEDVRGRGHGRSLMLLAEREARAAGADTLGLHVFADNTPAVRLYASLGYRPVLHCLEKPLL</sequence>
<dbReference type="SUPFAM" id="SSF55729">
    <property type="entry name" value="Acyl-CoA N-acyltransferases (Nat)"/>
    <property type="match status" value="2"/>
</dbReference>
<keyword evidence="2" id="KW-0012">Acyltransferase</keyword>
<dbReference type="PROSITE" id="PS51186">
    <property type="entry name" value="GNAT"/>
    <property type="match status" value="2"/>
</dbReference>
<evidence type="ECO:0000256" key="1">
    <source>
        <dbReference type="ARBA" id="ARBA00022679"/>
    </source>
</evidence>
<dbReference type="CDD" id="cd04301">
    <property type="entry name" value="NAT_SF"/>
    <property type="match status" value="1"/>
</dbReference>
<dbReference type="PANTHER" id="PTHR43877:SF1">
    <property type="entry name" value="ACETYLTRANSFERASE"/>
    <property type="match status" value="1"/>
</dbReference>
<dbReference type="InterPro" id="IPR000182">
    <property type="entry name" value="GNAT_dom"/>
</dbReference>
<organism evidence="5 6">
    <name type="scientific">Streptomyces zingiberis</name>
    <dbReference type="NCBI Taxonomy" id="2053010"/>
    <lineage>
        <taxon>Bacteria</taxon>
        <taxon>Bacillati</taxon>
        <taxon>Actinomycetota</taxon>
        <taxon>Actinomycetes</taxon>
        <taxon>Kitasatosporales</taxon>
        <taxon>Streptomycetaceae</taxon>
        <taxon>Streptomyces</taxon>
    </lineage>
</organism>
<evidence type="ECO:0000256" key="3">
    <source>
        <dbReference type="SAM" id="MobiDB-lite"/>
    </source>
</evidence>
<keyword evidence="6" id="KW-1185">Reference proteome</keyword>
<evidence type="ECO:0000256" key="2">
    <source>
        <dbReference type="ARBA" id="ARBA00023315"/>
    </source>
</evidence>
<dbReference type="EMBL" id="JAATEN010000008">
    <property type="protein sequence ID" value="NJQ01481.1"/>
    <property type="molecule type" value="Genomic_DNA"/>
</dbReference>
<dbReference type="InterPro" id="IPR016181">
    <property type="entry name" value="Acyl_CoA_acyltransferase"/>
</dbReference>
<reference evidence="5 6" key="1">
    <citation type="submission" date="2020-03" db="EMBL/GenBank/DDBJ databases">
        <title>WGS of actinomycetes isolated from Thailand.</title>
        <authorList>
            <person name="Thawai C."/>
        </authorList>
    </citation>
    <scope>NUCLEOTIDE SEQUENCE [LARGE SCALE GENOMIC DNA]</scope>
    <source>
        <strain evidence="5 6">PLAI 1-29</strain>
    </source>
</reference>
<protein>
    <submittedName>
        <fullName evidence="5">GNAT family N-acetyltransferase</fullName>
    </submittedName>
</protein>
<gene>
    <name evidence="5" type="ORF">HCK00_13335</name>
</gene>
<feature type="compositionally biased region" description="Basic and acidic residues" evidence="3">
    <location>
        <begin position="9"/>
        <end position="20"/>
    </location>
</feature>
<accession>A0ABX1BYC0</accession>
<dbReference type="Proteomes" id="UP000695264">
    <property type="component" value="Unassembled WGS sequence"/>
</dbReference>
<dbReference type="Pfam" id="PF00583">
    <property type="entry name" value="Acetyltransf_1"/>
    <property type="match status" value="2"/>
</dbReference>
<comment type="caution">
    <text evidence="5">The sequence shown here is derived from an EMBL/GenBank/DDBJ whole genome shotgun (WGS) entry which is preliminary data.</text>
</comment>
<dbReference type="PANTHER" id="PTHR43877">
    <property type="entry name" value="AMINOALKYLPHOSPHONATE N-ACETYLTRANSFERASE-RELATED-RELATED"/>
    <property type="match status" value="1"/>
</dbReference>
<feature type="region of interest" description="Disordered" evidence="3">
    <location>
        <begin position="1"/>
        <end position="20"/>
    </location>
</feature>
<dbReference type="Gene3D" id="3.40.630.30">
    <property type="match status" value="2"/>
</dbReference>
<proteinExistence type="predicted"/>
<feature type="domain" description="N-acetyltransferase" evidence="4">
    <location>
        <begin position="126"/>
        <end position="279"/>
    </location>
</feature>
<dbReference type="RefSeq" id="WP_168102091.1">
    <property type="nucleotide sequence ID" value="NZ_JAATEN010000008.1"/>
</dbReference>
<evidence type="ECO:0000259" key="4">
    <source>
        <dbReference type="PROSITE" id="PS51186"/>
    </source>
</evidence>
<feature type="domain" description="N-acetyltransferase" evidence="4">
    <location>
        <begin position="1"/>
        <end position="125"/>
    </location>
</feature>
<keyword evidence="1" id="KW-0808">Transferase</keyword>
<evidence type="ECO:0000313" key="6">
    <source>
        <dbReference type="Proteomes" id="UP000695264"/>
    </source>
</evidence>
<name>A0ABX1BYC0_9ACTN</name>
<dbReference type="InterPro" id="IPR050832">
    <property type="entry name" value="Bact_Acetyltransf"/>
</dbReference>